<feature type="binding site" evidence="7">
    <location>
        <position position="73"/>
    </location>
    <ligand>
        <name>Zn(2+)</name>
        <dbReference type="ChEBI" id="CHEBI:29105"/>
    </ligand>
</feature>
<comment type="caution">
    <text evidence="9">The sequence shown here is derived from an EMBL/GenBank/DDBJ whole genome shotgun (WGS) entry which is preliminary data.</text>
</comment>
<keyword evidence="6 8" id="KW-0472">Membrane</keyword>
<keyword evidence="5 8" id="KW-1133">Transmembrane helix</keyword>
<gene>
    <name evidence="9" type="ORF">DEO45_14755</name>
</gene>
<dbReference type="PANTHER" id="PTHR20855:SF3">
    <property type="entry name" value="LD03007P"/>
    <property type="match status" value="1"/>
</dbReference>
<evidence type="ECO:0000256" key="5">
    <source>
        <dbReference type="ARBA" id="ARBA00022989"/>
    </source>
</evidence>
<dbReference type="InterPro" id="IPR005744">
    <property type="entry name" value="Hy-lIII"/>
</dbReference>
<dbReference type="GO" id="GO:0046872">
    <property type="term" value="F:metal ion binding"/>
    <property type="evidence" value="ECO:0007669"/>
    <property type="project" value="UniProtKB-KW"/>
</dbReference>
<feature type="transmembrane region" description="Helical" evidence="8">
    <location>
        <begin position="197"/>
        <end position="217"/>
    </location>
</feature>
<dbReference type="NCBIfam" id="TIGR01065">
    <property type="entry name" value="hlyIII"/>
    <property type="match status" value="1"/>
</dbReference>
<dbReference type="AlphaFoldDB" id="A0A368KAI3"/>
<accession>A0A368KAI3</accession>
<feature type="transmembrane region" description="Helical" evidence="8">
    <location>
        <begin position="50"/>
        <end position="69"/>
    </location>
</feature>
<dbReference type="Proteomes" id="UP000252387">
    <property type="component" value="Unassembled WGS sequence"/>
</dbReference>
<dbReference type="PANTHER" id="PTHR20855">
    <property type="entry name" value="ADIPOR/PROGESTIN RECEPTOR-RELATED"/>
    <property type="match status" value="1"/>
</dbReference>
<dbReference type="RefSeq" id="WP_114345138.1">
    <property type="nucleotide sequence ID" value="NZ_QFWQ01000009.1"/>
</dbReference>
<evidence type="ECO:0000256" key="4">
    <source>
        <dbReference type="ARBA" id="ARBA00022692"/>
    </source>
</evidence>
<evidence type="ECO:0000256" key="8">
    <source>
        <dbReference type="SAM" id="Phobius"/>
    </source>
</evidence>
<keyword evidence="3" id="KW-1003">Cell membrane</keyword>
<feature type="transmembrane region" description="Helical" evidence="8">
    <location>
        <begin position="141"/>
        <end position="161"/>
    </location>
</feature>
<feature type="transmembrane region" description="Helical" evidence="8">
    <location>
        <begin position="114"/>
        <end position="134"/>
    </location>
</feature>
<feature type="transmembrane region" description="Helical" evidence="8">
    <location>
        <begin position="27"/>
        <end position="44"/>
    </location>
</feature>
<organism evidence="9 10">
    <name type="scientific">Rhodanobacter denitrificans</name>
    <dbReference type="NCBI Taxonomy" id="666685"/>
    <lineage>
        <taxon>Bacteria</taxon>
        <taxon>Pseudomonadati</taxon>
        <taxon>Pseudomonadota</taxon>
        <taxon>Gammaproteobacteria</taxon>
        <taxon>Lysobacterales</taxon>
        <taxon>Rhodanobacteraceae</taxon>
        <taxon>Rhodanobacter</taxon>
    </lineage>
</organism>
<dbReference type="GO" id="GO:0140911">
    <property type="term" value="F:pore-forming activity"/>
    <property type="evidence" value="ECO:0007669"/>
    <property type="project" value="InterPro"/>
</dbReference>
<feature type="binding site" evidence="7">
    <location>
        <position position="196"/>
    </location>
    <ligand>
        <name>Zn(2+)</name>
        <dbReference type="ChEBI" id="CHEBI:29105"/>
    </ligand>
</feature>
<reference evidence="9 10" key="1">
    <citation type="submission" date="2018-05" db="EMBL/GenBank/DDBJ databases">
        <title>Draft genome sequence of Rhodanobacter denitrificans Yn1 isolated from gold copper mine.</title>
        <authorList>
            <person name="Yang N."/>
            <person name="Mazhar H.S."/>
            <person name="Rensing C."/>
        </authorList>
    </citation>
    <scope>NUCLEOTIDE SEQUENCE [LARGE SCALE GENOMIC DNA]</scope>
    <source>
        <strain evidence="9 10">Yn1</strain>
    </source>
</reference>
<dbReference type="GO" id="GO:0005886">
    <property type="term" value="C:plasma membrane"/>
    <property type="evidence" value="ECO:0007669"/>
    <property type="project" value="UniProtKB-SubCell"/>
</dbReference>
<keyword evidence="10" id="KW-1185">Reference proteome</keyword>
<feature type="binding site" evidence="7">
    <location>
        <position position="200"/>
    </location>
    <ligand>
        <name>Zn(2+)</name>
        <dbReference type="ChEBI" id="CHEBI:29105"/>
    </ligand>
</feature>
<keyword evidence="4 8" id="KW-0812">Transmembrane</keyword>
<evidence type="ECO:0000256" key="3">
    <source>
        <dbReference type="ARBA" id="ARBA00022475"/>
    </source>
</evidence>
<feature type="transmembrane region" description="Helical" evidence="8">
    <location>
        <begin position="90"/>
        <end position="108"/>
    </location>
</feature>
<evidence type="ECO:0000313" key="9">
    <source>
        <dbReference type="EMBL" id="RCS28951.1"/>
    </source>
</evidence>
<keyword evidence="7" id="KW-0479">Metal-binding</keyword>
<keyword evidence="7" id="KW-0862">Zinc</keyword>
<evidence type="ECO:0000256" key="1">
    <source>
        <dbReference type="ARBA" id="ARBA00004651"/>
    </source>
</evidence>
<evidence type="ECO:0000256" key="2">
    <source>
        <dbReference type="ARBA" id="ARBA00008488"/>
    </source>
</evidence>
<feature type="transmembrane region" description="Helical" evidence="8">
    <location>
        <begin position="167"/>
        <end position="188"/>
    </location>
</feature>
<evidence type="ECO:0000256" key="6">
    <source>
        <dbReference type="ARBA" id="ARBA00023136"/>
    </source>
</evidence>
<dbReference type="InterPro" id="IPR004254">
    <property type="entry name" value="AdipoR/HlyIII-related"/>
</dbReference>
<name>A0A368KAI3_9GAMM</name>
<sequence>MPSTPATAASRDSTFGEEIANSISHGLGLLLAIAGLPVLVVGAMRDGGTMAVVASAVFGGSAIVLYLASTLYHAVAHARIKAALQRLDHAAIYLLIAGTYTPIALGVLRGGWGWSMLGVIWSFAALGVAFKLVVGARFHRLSTALYVAMGWAALVAIRPLWQHMSPGGLAWLFGGGMAYTLGVLFFLLHERLRYSHFIWHLCVLAGTGCHYVAVLRYTF</sequence>
<protein>
    <submittedName>
        <fullName evidence="9">Hemolysin III family protein</fullName>
    </submittedName>
</protein>
<evidence type="ECO:0000256" key="7">
    <source>
        <dbReference type="PIRSR" id="PIRSR604254-1"/>
    </source>
</evidence>
<dbReference type="OrthoDB" id="9813689at2"/>
<evidence type="ECO:0000313" key="10">
    <source>
        <dbReference type="Proteomes" id="UP000252387"/>
    </source>
</evidence>
<dbReference type="Pfam" id="PF03006">
    <property type="entry name" value="HlyIII"/>
    <property type="match status" value="1"/>
</dbReference>
<comment type="similarity">
    <text evidence="2">Belongs to the UPF0073 (Hly-III) family.</text>
</comment>
<dbReference type="EMBL" id="QFWQ01000009">
    <property type="protein sequence ID" value="RCS28951.1"/>
    <property type="molecule type" value="Genomic_DNA"/>
</dbReference>
<proteinExistence type="inferred from homology"/>
<comment type="subcellular location">
    <subcellularLocation>
        <location evidence="1">Cell membrane</location>
        <topology evidence="1">Multi-pass membrane protein</topology>
    </subcellularLocation>
</comment>